<protein>
    <submittedName>
        <fullName evidence="1">Uncharacterized protein</fullName>
    </submittedName>
</protein>
<reference evidence="2" key="1">
    <citation type="submission" date="2020-04" db="EMBL/GenBank/DDBJ databases">
        <authorList>
            <person name="Ma R."/>
            <person name="Lai J."/>
            <person name="Yang Y."/>
            <person name="Jiao N."/>
            <person name="Zhang R."/>
        </authorList>
    </citation>
    <scope>NUCLEOTIDE SEQUENCE [LARGE SCALE GENOMIC DNA]</scope>
</reference>
<evidence type="ECO:0000313" key="2">
    <source>
        <dbReference type="Proteomes" id="UP000503037"/>
    </source>
</evidence>
<organism evidence="1 2">
    <name type="scientific">Alteromonas phage vB_AcoS-R7M</name>
    <dbReference type="NCBI Taxonomy" id="2729541"/>
    <lineage>
        <taxon>Viruses</taxon>
        <taxon>Duplodnaviria</taxon>
        <taxon>Heunggongvirae</taxon>
        <taxon>Uroviricota</taxon>
        <taxon>Caudoviricetes</taxon>
        <taxon>Queuovirinae</taxon>
        <taxon>Amoyvirus</taxon>
        <taxon>Amoyvirus R7M</taxon>
    </lineage>
</organism>
<sequence length="90" mass="10466">MSNKDFDDIFLESVWAKVRFAMVDKENKYNVAVYVTAECWHELLALTHMFSPLDTINETVFGYPVYIVSRHRAGHPKFAVRVDKVEKAND</sequence>
<name>A0A6M3YNA8_9CAUD</name>
<keyword evidence="2" id="KW-1185">Reference proteome</keyword>
<gene>
    <name evidence="1" type="ORF">vBAcoSR7M_5</name>
</gene>
<dbReference type="EMBL" id="MT345684">
    <property type="protein sequence ID" value="QJI53327.1"/>
    <property type="molecule type" value="Genomic_DNA"/>
</dbReference>
<accession>A0A6M3YNA8</accession>
<evidence type="ECO:0000313" key="1">
    <source>
        <dbReference type="EMBL" id="QJI53327.1"/>
    </source>
</evidence>
<proteinExistence type="predicted"/>
<dbReference type="Proteomes" id="UP000503037">
    <property type="component" value="Segment"/>
</dbReference>